<name>A0A975F2Z2_9SPIR</name>
<evidence type="ECO:0000313" key="3">
    <source>
        <dbReference type="Proteomes" id="UP000671908"/>
    </source>
</evidence>
<dbReference type="GO" id="GO:0003677">
    <property type="term" value="F:DNA binding"/>
    <property type="evidence" value="ECO:0007669"/>
    <property type="project" value="InterPro"/>
</dbReference>
<protein>
    <recommendedName>
        <fullName evidence="1">Transcriptional coactivator p15 (PC4) C-terminal domain-containing protein</fullName>
    </recommendedName>
</protein>
<dbReference type="EMBL" id="CP054142">
    <property type="protein sequence ID" value="QTQ13345.1"/>
    <property type="molecule type" value="Genomic_DNA"/>
</dbReference>
<dbReference type="AlphaFoldDB" id="A0A975F2Z2"/>
<gene>
    <name evidence="2" type="ORF">HRQ91_02110</name>
</gene>
<proteinExistence type="predicted"/>
<evidence type="ECO:0000259" key="1">
    <source>
        <dbReference type="Pfam" id="PF02229"/>
    </source>
</evidence>
<dbReference type="InterPro" id="IPR017154">
    <property type="entry name" value="PC4-like"/>
</dbReference>
<dbReference type="RefSeq" id="WP_246473256.1">
    <property type="nucleotide sequence ID" value="NZ_CP054142.1"/>
</dbReference>
<dbReference type="Proteomes" id="UP000671908">
    <property type="component" value="Chromosome"/>
</dbReference>
<dbReference type="InterPro" id="IPR003173">
    <property type="entry name" value="PC4_C"/>
</dbReference>
<feature type="domain" description="Transcriptional coactivator p15 (PC4) C-terminal" evidence="1">
    <location>
        <begin position="22"/>
        <end position="67"/>
    </location>
</feature>
<organism evidence="2 3">
    <name type="scientific">Treponema parvum</name>
    <dbReference type="NCBI Taxonomy" id="138851"/>
    <lineage>
        <taxon>Bacteria</taxon>
        <taxon>Pseudomonadati</taxon>
        <taxon>Spirochaetota</taxon>
        <taxon>Spirochaetia</taxon>
        <taxon>Spirochaetales</taxon>
        <taxon>Treponemataceae</taxon>
        <taxon>Treponema</taxon>
    </lineage>
</organism>
<accession>A0A975F2Z2</accession>
<dbReference type="Gene3D" id="2.30.31.70">
    <property type="match status" value="1"/>
</dbReference>
<keyword evidence="3" id="KW-1185">Reference proteome</keyword>
<dbReference type="KEGG" id="tpav:HRQ91_02110"/>
<dbReference type="GO" id="GO:0006355">
    <property type="term" value="P:regulation of DNA-templated transcription"/>
    <property type="evidence" value="ECO:0007669"/>
    <property type="project" value="InterPro"/>
</dbReference>
<sequence length="74" mass="8460">MADDFSFKITESLGEISEGRGGWKMELNFVSWGDRPPKYDIRSWSPDHQKMGKGITLTKEELLSLKELLNSLTL</sequence>
<reference evidence="2 3" key="1">
    <citation type="journal article" date="2021" name="Microbiol. Resour. Announc.">
        <title>Complete Genome Sequences of Three Human Oral Treponema parvum Isolates.</title>
        <authorList>
            <person name="Zeng H."/>
            <person name="Watt R.M."/>
        </authorList>
    </citation>
    <scope>NUCLEOTIDE SEQUENCE [LARGE SCALE GENOMIC DNA]</scope>
    <source>
        <strain evidence="2 3">ATCC 700770</strain>
    </source>
</reference>
<dbReference type="Pfam" id="PF02229">
    <property type="entry name" value="PC4"/>
    <property type="match status" value="1"/>
</dbReference>
<dbReference type="PIRSF" id="PIRSF037246">
    <property type="entry name" value="UCP037246"/>
    <property type="match status" value="1"/>
</dbReference>
<evidence type="ECO:0000313" key="2">
    <source>
        <dbReference type="EMBL" id="QTQ13345.1"/>
    </source>
</evidence>